<proteinExistence type="predicted"/>
<accession>E9HGI4</accession>
<dbReference type="Proteomes" id="UP000000305">
    <property type="component" value="Unassembled WGS sequence"/>
</dbReference>
<dbReference type="AlphaFoldDB" id="E9HGI4"/>
<protein>
    <submittedName>
        <fullName evidence="1">Uncharacterized protein</fullName>
    </submittedName>
</protein>
<organism evidence="1 2">
    <name type="scientific">Daphnia pulex</name>
    <name type="common">Water flea</name>
    <dbReference type="NCBI Taxonomy" id="6669"/>
    <lineage>
        <taxon>Eukaryota</taxon>
        <taxon>Metazoa</taxon>
        <taxon>Ecdysozoa</taxon>
        <taxon>Arthropoda</taxon>
        <taxon>Crustacea</taxon>
        <taxon>Branchiopoda</taxon>
        <taxon>Diplostraca</taxon>
        <taxon>Cladocera</taxon>
        <taxon>Anomopoda</taxon>
        <taxon>Daphniidae</taxon>
        <taxon>Daphnia</taxon>
    </lineage>
</organism>
<gene>
    <name evidence="1" type="ORF">DAPPUDRAFT_259072</name>
</gene>
<evidence type="ECO:0000313" key="1">
    <source>
        <dbReference type="EMBL" id="EFX69162.1"/>
    </source>
</evidence>
<dbReference type="InParanoid" id="E9HGI4"/>
<name>E9HGI4_DAPPU</name>
<evidence type="ECO:0000313" key="2">
    <source>
        <dbReference type="Proteomes" id="UP000000305"/>
    </source>
</evidence>
<sequence length="99" mass="11070">MGAEELRGAKISTAGGSSDFITMSDDLSKVNKQNLKIFGVVSTDFQLRYSSASGGRKRNENSARGRYHQRLKNFCRALWEQRLLLSSFMSNREYGGATL</sequence>
<dbReference type="EMBL" id="GL732641">
    <property type="protein sequence ID" value="EFX69162.1"/>
    <property type="molecule type" value="Genomic_DNA"/>
</dbReference>
<reference evidence="1 2" key="1">
    <citation type="journal article" date="2011" name="Science">
        <title>The ecoresponsive genome of Daphnia pulex.</title>
        <authorList>
            <person name="Colbourne J.K."/>
            <person name="Pfrender M.E."/>
            <person name="Gilbert D."/>
            <person name="Thomas W.K."/>
            <person name="Tucker A."/>
            <person name="Oakley T.H."/>
            <person name="Tokishita S."/>
            <person name="Aerts A."/>
            <person name="Arnold G.J."/>
            <person name="Basu M.K."/>
            <person name="Bauer D.J."/>
            <person name="Caceres C.E."/>
            <person name="Carmel L."/>
            <person name="Casola C."/>
            <person name="Choi J.H."/>
            <person name="Detter J.C."/>
            <person name="Dong Q."/>
            <person name="Dusheyko S."/>
            <person name="Eads B.D."/>
            <person name="Frohlich T."/>
            <person name="Geiler-Samerotte K.A."/>
            <person name="Gerlach D."/>
            <person name="Hatcher P."/>
            <person name="Jogdeo S."/>
            <person name="Krijgsveld J."/>
            <person name="Kriventseva E.V."/>
            <person name="Kultz D."/>
            <person name="Laforsch C."/>
            <person name="Lindquist E."/>
            <person name="Lopez J."/>
            <person name="Manak J.R."/>
            <person name="Muller J."/>
            <person name="Pangilinan J."/>
            <person name="Patwardhan R.P."/>
            <person name="Pitluck S."/>
            <person name="Pritham E.J."/>
            <person name="Rechtsteiner A."/>
            <person name="Rho M."/>
            <person name="Rogozin I.B."/>
            <person name="Sakarya O."/>
            <person name="Salamov A."/>
            <person name="Schaack S."/>
            <person name="Shapiro H."/>
            <person name="Shiga Y."/>
            <person name="Skalitzky C."/>
            <person name="Smith Z."/>
            <person name="Souvorov A."/>
            <person name="Sung W."/>
            <person name="Tang Z."/>
            <person name="Tsuchiya D."/>
            <person name="Tu H."/>
            <person name="Vos H."/>
            <person name="Wang M."/>
            <person name="Wolf Y.I."/>
            <person name="Yamagata H."/>
            <person name="Yamada T."/>
            <person name="Ye Y."/>
            <person name="Shaw J.R."/>
            <person name="Andrews J."/>
            <person name="Crease T.J."/>
            <person name="Tang H."/>
            <person name="Lucas S.M."/>
            <person name="Robertson H.M."/>
            <person name="Bork P."/>
            <person name="Koonin E.V."/>
            <person name="Zdobnov E.M."/>
            <person name="Grigoriev I.V."/>
            <person name="Lynch M."/>
            <person name="Boore J.L."/>
        </authorList>
    </citation>
    <scope>NUCLEOTIDE SEQUENCE [LARGE SCALE GENOMIC DNA]</scope>
</reference>
<dbReference type="HOGENOM" id="CLU_2322702_0_0_1"/>
<keyword evidence="2" id="KW-1185">Reference proteome</keyword>
<dbReference type="KEGG" id="dpx:DAPPUDRAFT_259072"/>